<evidence type="ECO:0000256" key="10">
    <source>
        <dbReference type="ARBA" id="ARBA00023211"/>
    </source>
</evidence>
<dbReference type="InterPro" id="IPR011095">
    <property type="entry name" value="Dala_Dala_lig_C"/>
</dbReference>
<comment type="caution">
    <text evidence="18">The sequence shown here is derived from an EMBL/GenBank/DDBJ whole genome shotgun (WGS) entry which is preliminary data.</text>
</comment>
<evidence type="ECO:0000256" key="8">
    <source>
        <dbReference type="ARBA" id="ARBA00022960"/>
    </source>
</evidence>
<organism evidence="18 19">
    <name type="scientific">Corynebacterium ammoniagenes</name>
    <name type="common">Brevibacterium ammoniagenes</name>
    <dbReference type="NCBI Taxonomy" id="1697"/>
    <lineage>
        <taxon>Bacteria</taxon>
        <taxon>Bacillati</taxon>
        <taxon>Actinomycetota</taxon>
        <taxon>Actinomycetes</taxon>
        <taxon>Mycobacteriales</taxon>
        <taxon>Corynebacteriaceae</taxon>
        <taxon>Corynebacterium</taxon>
    </lineage>
</organism>
<accession>A0AAV5G9L8</accession>
<feature type="active site" evidence="13">
    <location>
        <position position="17"/>
    </location>
</feature>
<feature type="binding site" evidence="15">
    <location>
        <position position="315"/>
    </location>
    <ligand>
        <name>Mg(2+)</name>
        <dbReference type="ChEBI" id="CHEBI:18420"/>
        <label>1</label>
    </ligand>
</feature>
<feature type="binding site" evidence="14">
    <location>
        <begin position="217"/>
        <end position="224"/>
    </location>
    <ligand>
        <name>ATP</name>
        <dbReference type="ChEBI" id="CHEBI:30616"/>
    </ligand>
</feature>
<gene>
    <name evidence="12 18" type="primary">ddl</name>
    <name evidence="18" type="ORF">CAT723_14440</name>
</gene>
<keyword evidence="9 12" id="KW-0573">Peptidoglycan synthesis</keyword>
<dbReference type="Gene3D" id="3.40.50.20">
    <property type="match status" value="1"/>
</dbReference>
<dbReference type="Proteomes" id="UP001054925">
    <property type="component" value="Unassembled WGS sequence"/>
</dbReference>
<dbReference type="SUPFAM" id="SSF52440">
    <property type="entry name" value="PreATP-grasp domain"/>
    <property type="match status" value="1"/>
</dbReference>
<dbReference type="GO" id="GO:0009252">
    <property type="term" value="P:peptidoglycan biosynthetic process"/>
    <property type="evidence" value="ECO:0007669"/>
    <property type="project" value="UniProtKB-UniRule"/>
</dbReference>
<evidence type="ECO:0000256" key="15">
    <source>
        <dbReference type="PIRSR" id="PIRSR039102-3"/>
    </source>
</evidence>
<evidence type="ECO:0000256" key="16">
    <source>
        <dbReference type="PROSITE-ProRule" id="PRU00409"/>
    </source>
</evidence>
<evidence type="ECO:0000256" key="3">
    <source>
        <dbReference type="ARBA" id="ARBA00022598"/>
    </source>
</evidence>
<keyword evidence="5 14" id="KW-0547">Nucleotide-binding</keyword>
<evidence type="ECO:0000256" key="2">
    <source>
        <dbReference type="ARBA" id="ARBA00010871"/>
    </source>
</evidence>
<name>A0AAV5G9L8_CORAM</name>
<keyword evidence="10 15" id="KW-0464">Manganese</keyword>
<feature type="binding site" evidence="14">
    <location>
        <begin position="187"/>
        <end position="188"/>
    </location>
    <ligand>
        <name>ATP</name>
        <dbReference type="ChEBI" id="CHEBI:30616"/>
    </ligand>
</feature>
<dbReference type="GO" id="GO:0005524">
    <property type="term" value="F:ATP binding"/>
    <property type="evidence" value="ECO:0007669"/>
    <property type="project" value="UniProtKB-UniRule"/>
</dbReference>
<keyword evidence="7 15" id="KW-0460">Magnesium</keyword>
<feature type="binding site" evidence="14">
    <location>
        <begin position="314"/>
        <end position="315"/>
    </location>
    <ligand>
        <name>ATP</name>
        <dbReference type="ChEBI" id="CHEBI:30616"/>
    </ligand>
</feature>
<keyword evidence="6 16" id="KW-0067">ATP-binding</keyword>
<dbReference type="NCBIfam" id="TIGR01205">
    <property type="entry name" value="D_ala_D_alaTIGR"/>
    <property type="match status" value="1"/>
</dbReference>
<keyword evidence="8 12" id="KW-0133">Cell shape</keyword>
<feature type="binding site" evidence="15">
    <location>
        <position position="315"/>
    </location>
    <ligand>
        <name>Mg(2+)</name>
        <dbReference type="ChEBI" id="CHEBI:18420"/>
        <label>2</label>
    </ligand>
</feature>
<dbReference type="GO" id="GO:0008360">
    <property type="term" value="P:regulation of cell shape"/>
    <property type="evidence" value="ECO:0007669"/>
    <property type="project" value="UniProtKB-KW"/>
</dbReference>
<dbReference type="HAMAP" id="MF_00047">
    <property type="entry name" value="Dala_Dala_lig"/>
    <property type="match status" value="1"/>
</dbReference>
<protein>
    <recommendedName>
        <fullName evidence="12">D-alanine--D-alanine ligase</fullName>
        <ecNumber evidence="12">6.3.2.4</ecNumber>
    </recommendedName>
    <alternativeName>
        <fullName evidence="12">D-Ala-D-Ala ligase</fullName>
    </alternativeName>
    <alternativeName>
        <fullName evidence="12">D-alanylalanine synthetase</fullName>
    </alternativeName>
</protein>
<dbReference type="InterPro" id="IPR011127">
    <property type="entry name" value="Dala_Dala_lig_N"/>
</dbReference>
<dbReference type="PROSITE" id="PS50975">
    <property type="entry name" value="ATP_GRASP"/>
    <property type="match status" value="1"/>
</dbReference>
<dbReference type="PROSITE" id="PS00843">
    <property type="entry name" value="DALA_DALA_LIGASE_1"/>
    <property type="match status" value="1"/>
</dbReference>
<keyword evidence="4 15" id="KW-0479">Metal-binding</keyword>
<feature type="active site" evidence="13">
    <location>
        <position position="187"/>
    </location>
</feature>
<evidence type="ECO:0000256" key="4">
    <source>
        <dbReference type="ARBA" id="ARBA00022723"/>
    </source>
</evidence>
<feature type="binding site" evidence="14">
    <location>
        <position position="140"/>
    </location>
    <ligand>
        <name>ATP</name>
        <dbReference type="ChEBI" id="CHEBI:30616"/>
    </ligand>
</feature>
<dbReference type="NCBIfam" id="NF002528">
    <property type="entry name" value="PRK01966.1-4"/>
    <property type="match status" value="1"/>
</dbReference>
<comment type="function">
    <text evidence="12">Cell wall formation.</text>
</comment>
<dbReference type="InterPro" id="IPR013815">
    <property type="entry name" value="ATP_grasp_subdomain_1"/>
</dbReference>
<feature type="binding site" evidence="14">
    <location>
        <begin position="179"/>
        <end position="181"/>
    </location>
    <ligand>
        <name>ATP</name>
        <dbReference type="ChEBI" id="CHEBI:30616"/>
    </ligand>
</feature>
<evidence type="ECO:0000256" key="5">
    <source>
        <dbReference type="ARBA" id="ARBA00022741"/>
    </source>
</evidence>
<dbReference type="Pfam" id="PF07478">
    <property type="entry name" value="Dala_Dala_lig_C"/>
    <property type="match status" value="1"/>
</dbReference>
<dbReference type="SUPFAM" id="SSF56059">
    <property type="entry name" value="Glutathione synthetase ATP-binding domain-like"/>
    <property type="match status" value="1"/>
</dbReference>
<feature type="domain" description="ATP-grasp" evidence="17">
    <location>
        <begin position="144"/>
        <end position="348"/>
    </location>
</feature>
<dbReference type="InterPro" id="IPR011761">
    <property type="entry name" value="ATP-grasp"/>
</dbReference>
<comment type="cofactor">
    <cofactor evidence="1">
        <name>Mn(2+)</name>
        <dbReference type="ChEBI" id="CHEBI:29035"/>
    </cofactor>
</comment>
<dbReference type="GO" id="GO:0071555">
    <property type="term" value="P:cell wall organization"/>
    <property type="evidence" value="ECO:0007669"/>
    <property type="project" value="UniProtKB-KW"/>
</dbReference>
<keyword evidence="11 12" id="KW-0961">Cell wall biogenesis/degradation</keyword>
<evidence type="ECO:0000256" key="1">
    <source>
        <dbReference type="ARBA" id="ARBA00001936"/>
    </source>
</evidence>
<comment type="pathway">
    <text evidence="12">Cell wall biogenesis; peptidoglycan biosynthesis.</text>
</comment>
<keyword evidence="3 12" id="KW-0436">Ligase</keyword>
<evidence type="ECO:0000256" key="13">
    <source>
        <dbReference type="PIRSR" id="PIRSR039102-1"/>
    </source>
</evidence>
<dbReference type="Pfam" id="PF01820">
    <property type="entry name" value="Dala_Dala_lig_N"/>
    <property type="match status" value="1"/>
</dbReference>
<dbReference type="InterPro" id="IPR000291">
    <property type="entry name" value="D-Ala_lig_Van_CS"/>
</dbReference>
<dbReference type="Gene3D" id="3.30.1490.20">
    <property type="entry name" value="ATP-grasp fold, A domain"/>
    <property type="match status" value="1"/>
</dbReference>
<reference evidence="18" key="1">
    <citation type="submission" date="2021-12" db="EMBL/GenBank/DDBJ databases">
        <title>Draft genome sequence of Corynebacterium ammoniagenes strain T-723.</title>
        <authorList>
            <person name="Matsuzawa M."/>
            <person name="Hiratani M."/>
            <person name="Abe I."/>
            <person name="Tsuji Y."/>
            <person name="Nakamura J."/>
        </authorList>
    </citation>
    <scope>NUCLEOTIDE SEQUENCE</scope>
    <source>
        <strain evidence="18">T-723</strain>
    </source>
</reference>
<dbReference type="EC" id="6.3.2.4" evidence="12"/>
<comment type="subcellular location">
    <subcellularLocation>
        <location evidence="12">Cytoplasm</location>
    </subcellularLocation>
</comment>
<evidence type="ECO:0000259" key="17">
    <source>
        <dbReference type="PROSITE" id="PS50975"/>
    </source>
</evidence>
<dbReference type="EMBL" id="BQKK01000002">
    <property type="protein sequence ID" value="GJN42965.1"/>
    <property type="molecule type" value="Genomic_DNA"/>
</dbReference>
<dbReference type="PIRSF" id="PIRSF039102">
    <property type="entry name" value="Ddl/VanB"/>
    <property type="match status" value="1"/>
</dbReference>
<dbReference type="PANTHER" id="PTHR23132">
    <property type="entry name" value="D-ALANINE--D-ALANINE LIGASE"/>
    <property type="match status" value="1"/>
</dbReference>
<dbReference type="PANTHER" id="PTHR23132:SF25">
    <property type="entry name" value="D-ALANINE--D-ALANINE LIGASE A"/>
    <property type="match status" value="1"/>
</dbReference>
<evidence type="ECO:0000256" key="9">
    <source>
        <dbReference type="ARBA" id="ARBA00022984"/>
    </source>
</evidence>
<feature type="binding site" evidence="15">
    <location>
        <position position="317"/>
    </location>
    <ligand>
        <name>Mg(2+)</name>
        <dbReference type="ChEBI" id="CHEBI:18420"/>
        <label>2</label>
    </ligand>
</feature>
<comment type="cofactor">
    <cofactor evidence="15">
        <name>Mg(2+)</name>
        <dbReference type="ChEBI" id="CHEBI:18420"/>
    </cofactor>
    <cofactor evidence="15">
        <name>Mn(2+)</name>
        <dbReference type="ChEBI" id="CHEBI:29035"/>
    </cofactor>
    <text evidence="15">Binds 2 magnesium or manganese ions per subunit.</text>
</comment>
<dbReference type="InterPro" id="IPR005905">
    <property type="entry name" value="D_ala_D_ala"/>
</dbReference>
<dbReference type="GO" id="GO:0005829">
    <property type="term" value="C:cytosol"/>
    <property type="evidence" value="ECO:0007669"/>
    <property type="project" value="TreeGrafter"/>
</dbReference>
<evidence type="ECO:0000256" key="11">
    <source>
        <dbReference type="ARBA" id="ARBA00023316"/>
    </source>
</evidence>
<dbReference type="GO" id="GO:0046872">
    <property type="term" value="F:metal ion binding"/>
    <property type="evidence" value="ECO:0007669"/>
    <property type="project" value="UniProtKB-KW"/>
</dbReference>
<comment type="catalytic activity">
    <reaction evidence="12">
        <text>2 D-alanine + ATP = D-alanyl-D-alanine + ADP + phosphate + H(+)</text>
        <dbReference type="Rhea" id="RHEA:11224"/>
        <dbReference type="ChEBI" id="CHEBI:15378"/>
        <dbReference type="ChEBI" id="CHEBI:30616"/>
        <dbReference type="ChEBI" id="CHEBI:43474"/>
        <dbReference type="ChEBI" id="CHEBI:57416"/>
        <dbReference type="ChEBI" id="CHEBI:57822"/>
        <dbReference type="ChEBI" id="CHEBI:456216"/>
        <dbReference type="EC" id="6.3.2.4"/>
    </reaction>
</comment>
<evidence type="ECO:0000313" key="18">
    <source>
        <dbReference type="EMBL" id="GJN42965.1"/>
    </source>
</evidence>
<feature type="active site" evidence="13">
    <location>
        <position position="326"/>
    </location>
</feature>
<comment type="similarity">
    <text evidence="2 12">Belongs to the D-alanine--D-alanine ligase family.</text>
</comment>
<dbReference type="Gene3D" id="3.30.470.20">
    <property type="entry name" value="ATP-grasp fold, B domain"/>
    <property type="match status" value="1"/>
</dbReference>
<keyword evidence="12" id="KW-0963">Cytoplasm</keyword>
<feature type="binding site" evidence="15">
    <location>
        <position position="303"/>
    </location>
    <ligand>
        <name>Mg(2+)</name>
        <dbReference type="ChEBI" id="CHEBI:18420"/>
        <label>1</label>
    </ligand>
</feature>
<evidence type="ECO:0000256" key="6">
    <source>
        <dbReference type="ARBA" id="ARBA00022840"/>
    </source>
</evidence>
<evidence type="ECO:0000256" key="14">
    <source>
        <dbReference type="PIRSR" id="PIRSR039102-2"/>
    </source>
</evidence>
<evidence type="ECO:0000256" key="12">
    <source>
        <dbReference type="HAMAP-Rule" id="MF_00047"/>
    </source>
</evidence>
<evidence type="ECO:0000256" key="7">
    <source>
        <dbReference type="ARBA" id="ARBA00022842"/>
    </source>
</evidence>
<dbReference type="GO" id="GO:0008716">
    <property type="term" value="F:D-alanine-D-alanine ligase activity"/>
    <property type="evidence" value="ECO:0007669"/>
    <property type="project" value="UniProtKB-UniRule"/>
</dbReference>
<sequence>MTSKTRVAVIYGGKSTEHSVSCVTAGAIMSHLDPERYEIIPIAITKEGTWTIGVTEGLEIKDGKLPEVEEADELTVSLNPRGDGQIHNVTRGTLHADIDVVFPALHGVNGEDGTVQGVFEMAGIPYVGTGVMSSAVCMDKEFMRKLMVAEGLPVTRDVILRGRTELTDAEKDHLGLPVFVKPARGGSSIGVSKVNTWDELPAAIAEAAAFDDKVIVEAELVGAEVEVGVLEYPTGELVASVPAKLNGTEDSDEGFYGFDTKYLDNTVTATIPAPFDEATTKALQDLAVETFQALNCEGLSRVDFFVTEQGPMINEINTLPGFTPISMYPQVFLASGVSYPELLDTLIATALAKANQDV</sequence>
<evidence type="ECO:0000313" key="19">
    <source>
        <dbReference type="Proteomes" id="UP001054925"/>
    </source>
</evidence>
<proteinExistence type="inferred from homology"/>
<dbReference type="InterPro" id="IPR016185">
    <property type="entry name" value="PreATP-grasp_dom_sf"/>
</dbReference>
<dbReference type="PROSITE" id="PS00844">
    <property type="entry name" value="DALA_DALA_LIGASE_2"/>
    <property type="match status" value="1"/>
</dbReference>
<dbReference type="AlphaFoldDB" id="A0AAV5G9L8"/>